<dbReference type="PANTHER" id="PTHR31571:SF1">
    <property type="entry name" value="ALTERED INHERITANCE OF MITOCHONDRIA PROTEIN 6"/>
    <property type="match status" value="1"/>
</dbReference>
<reference evidence="1 2" key="1">
    <citation type="submission" date="2019-07" db="EMBL/GenBank/DDBJ databases">
        <title>Rhodotorula toruloides NBRC10032 genome sequencing.</title>
        <authorList>
            <person name="Shida Y."/>
            <person name="Takaku H."/>
            <person name="Ogasawara W."/>
            <person name="Mori K."/>
        </authorList>
    </citation>
    <scope>NUCLEOTIDE SEQUENCE [LARGE SCALE GENOMIC DNA]</scope>
    <source>
        <strain evidence="1 2">NBRC10032</strain>
    </source>
</reference>
<dbReference type="OrthoDB" id="4153866at2759"/>
<dbReference type="EMBL" id="BJWK01000005">
    <property type="protein sequence ID" value="GEM08249.1"/>
    <property type="molecule type" value="Genomic_DNA"/>
</dbReference>
<accession>A0A511KCZ3</accession>
<evidence type="ECO:0000313" key="2">
    <source>
        <dbReference type="Proteomes" id="UP000321518"/>
    </source>
</evidence>
<comment type="caution">
    <text evidence="1">The sequence shown here is derived from an EMBL/GenBank/DDBJ whole genome shotgun (WGS) entry which is preliminary data.</text>
</comment>
<protein>
    <submittedName>
        <fullName evidence="1">PLC-like phosphodiesterase, TIM beta/alpha-barrel domain containing protein</fullName>
    </submittedName>
</protein>
<dbReference type="Proteomes" id="UP000321518">
    <property type="component" value="Unassembled WGS sequence"/>
</dbReference>
<name>A0A511KCZ3_RHOTO</name>
<sequence length="207" mass="22691">MTSSGALAEQPLAQRLRATSTLLDTLRFGRKSVEADLHLVNNQTLIEHKSVSLSSPRRLASLYLDPLLETLRMQNPSSDFATNSTVATVNGIFDCDPEQSLQLLLDCKTDDLTLHPAVISAVDRFRSLDLLTTCGTTSSFSITRPLTVTCTGSCPLALVDAQQPLRDVFFDAPLHDISNSSYTSANGMMASTSLKRFTHELDEHARY</sequence>
<dbReference type="InterPro" id="IPR051236">
    <property type="entry name" value="HAT_RTT109-like"/>
</dbReference>
<proteinExistence type="predicted"/>
<evidence type="ECO:0000313" key="1">
    <source>
        <dbReference type="EMBL" id="GEM08249.1"/>
    </source>
</evidence>
<dbReference type="PANTHER" id="PTHR31571">
    <property type="entry name" value="ALTERED INHERITANCE OF MITOCHONDRIA PROTEIN 6"/>
    <property type="match status" value="1"/>
</dbReference>
<organism evidence="1 2">
    <name type="scientific">Rhodotorula toruloides</name>
    <name type="common">Yeast</name>
    <name type="synonym">Rhodosporidium toruloides</name>
    <dbReference type="NCBI Taxonomy" id="5286"/>
    <lineage>
        <taxon>Eukaryota</taxon>
        <taxon>Fungi</taxon>
        <taxon>Dikarya</taxon>
        <taxon>Basidiomycota</taxon>
        <taxon>Pucciniomycotina</taxon>
        <taxon>Microbotryomycetes</taxon>
        <taxon>Sporidiobolales</taxon>
        <taxon>Sporidiobolaceae</taxon>
        <taxon>Rhodotorula</taxon>
    </lineage>
</organism>
<dbReference type="AlphaFoldDB" id="A0A511KCZ3"/>
<gene>
    <name evidence="1" type="ORF">Rt10032_c05g2266</name>
</gene>